<gene>
    <name evidence="3" type="ORF">SAMN06297358_3527</name>
</gene>
<feature type="domain" description="CAAX prenyl protease 2/Lysostaphin resistance protein A-like" evidence="2">
    <location>
        <begin position="72"/>
        <end position="220"/>
    </location>
</feature>
<name>A0A286AD40_9SPHI</name>
<evidence type="ECO:0000313" key="3">
    <source>
        <dbReference type="EMBL" id="SOD19821.1"/>
    </source>
</evidence>
<evidence type="ECO:0000259" key="2">
    <source>
        <dbReference type="Pfam" id="PF02517"/>
    </source>
</evidence>
<evidence type="ECO:0000313" key="4">
    <source>
        <dbReference type="Proteomes" id="UP000219281"/>
    </source>
</evidence>
<accession>A0A286AD40</accession>
<feature type="transmembrane region" description="Helical" evidence="1">
    <location>
        <begin position="30"/>
        <end position="51"/>
    </location>
</feature>
<evidence type="ECO:0000256" key="1">
    <source>
        <dbReference type="SAM" id="Phobius"/>
    </source>
</evidence>
<dbReference type="Proteomes" id="UP000219281">
    <property type="component" value="Unassembled WGS sequence"/>
</dbReference>
<proteinExistence type="predicted"/>
<protein>
    <submittedName>
        <fullName evidence="3">CAAX protease self-immunity</fullName>
    </submittedName>
</protein>
<dbReference type="GO" id="GO:0006508">
    <property type="term" value="P:proteolysis"/>
    <property type="evidence" value="ECO:0007669"/>
    <property type="project" value="UniProtKB-KW"/>
</dbReference>
<reference evidence="4" key="1">
    <citation type="submission" date="2017-09" db="EMBL/GenBank/DDBJ databases">
        <authorList>
            <person name="Varghese N."/>
            <person name="Submissions S."/>
        </authorList>
    </citation>
    <scope>NUCLEOTIDE SEQUENCE [LARGE SCALE GENOMIC DNA]</scope>
    <source>
        <strain evidence="4">CGMCC 1.12803</strain>
    </source>
</reference>
<keyword evidence="3" id="KW-0378">Hydrolase</keyword>
<dbReference type="Pfam" id="PF02517">
    <property type="entry name" value="Rce1-like"/>
    <property type="match status" value="1"/>
</dbReference>
<feature type="transmembrane region" description="Helical" evidence="1">
    <location>
        <begin position="156"/>
        <end position="173"/>
    </location>
</feature>
<dbReference type="RefSeq" id="WP_097133329.1">
    <property type="nucleotide sequence ID" value="NZ_OCMT01000004.1"/>
</dbReference>
<feature type="transmembrane region" description="Helical" evidence="1">
    <location>
        <begin position="97"/>
        <end position="114"/>
    </location>
</feature>
<dbReference type="GO" id="GO:0004175">
    <property type="term" value="F:endopeptidase activity"/>
    <property type="evidence" value="ECO:0007669"/>
    <property type="project" value="UniProtKB-ARBA"/>
</dbReference>
<organism evidence="3 4">
    <name type="scientific">Pedobacter xixiisoli</name>
    <dbReference type="NCBI Taxonomy" id="1476464"/>
    <lineage>
        <taxon>Bacteria</taxon>
        <taxon>Pseudomonadati</taxon>
        <taxon>Bacteroidota</taxon>
        <taxon>Sphingobacteriia</taxon>
        <taxon>Sphingobacteriales</taxon>
        <taxon>Sphingobacteriaceae</taxon>
        <taxon>Pedobacter</taxon>
    </lineage>
</organism>
<sequence length="230" mass="26459">MKKSLLLFYQFLKKPSFLKKKDKEVLVKDFAALFLLDLFFSVLIVGLFYILLHFKIIREHESADLLKEYGILGTLIIACFFAPILEEIFFRWHLRDLHGSIYFTFLSVSGLIVSQINGSLLQFSIVLAALISAAFTISFLKKKGKFYSVRIWRKSYPFLFYYTAIIFGLIHLSNFKDLTITDPTFLIYIASQTFGGLSLGYIRIKHGLVYSILFHACFNLAAVSLSILFP</sequence>
<keyword evidence="1" id="KW-0812">Transmembrane</keyword>
<keyword evidence="1" id="KW-1133">Transmembrane helix</keyword>
<dbReference type="OrthoDB" id="1443714at2"/>
<keyword evidence="4" id="KW-1185">Reference proteome</keyword>
<feature type="transmembrane region" description="Helical" evidence="1">
    <location>
        <begin position="209"/>
        <end position="229"/>
    </location>
</feature>
<feature type="transmembrane region" description="Helical" evidence="1">
    <location>
        <begin position="71"/>
        <end position="90"/>
    </location>
</feature>
<feature type="transmembrane region" description="Helical" evidence="1">
    <location>
        <begin position="185"/>
        <end position="202"/>
    </location>
</feature>
<feature type="transmembrane region" description="Helical" evidence="1">
    <location>
        <begin position="120"/>
        <end position="140"/>
    </location>
</feature>
<dbReference type="EMBL" id="OCMT01000004">
    <property type="protein sequence ID" value="SOD19821.1"/>
    <property type="molecule type" value="Genomic_DNA"/>
</dbReference>
<keyword evidence="1" id="KW-0472">Membrane</keyword>
<dbReference type="AlphaFoldDB" id="A0A286AD40"/>
<dbReference type="InterPro" id="IPR003675">
    <property type="entry name" value="Rce1/LyrA-like_dom"/>
</dbReference>
<dbReference type="GO" id="GO:0080120">
    <property type="term" value="P:CAAX-box protein maturation"/>
    <property type="evidence" value="ECO:0007669"/>
    <property type="project" value="UniProtKB-ARBA"/>
</dbReference>
<keyword evidence="3" id="KW-0645">Protease</keyword>